<feature type="domain" description="Post-SET" evidence="4">
    <location>
        <begin position="121"/>
        <end position="137"/>
    </location>
</feature>
<dbReference type="EMBL" id="MU854505">
    <property type="protein sequence ID" value="KAK4033875.1"/>
    <property type="molecule type" value="Genomic_DNA"/>
</dbReference>
<dbReference type="InterPro" id="IPR003616">
    <property type="entry name" value="Post-SET_dom"/>
</dbReference>
<evidence type="ECO:0000256" key="2">
    <source>
        <dbReference type="ARBA" id="ARBA00022679"/>
    </source>
</evidence>
<dbReference type="Gene3D" id="2.170.270.10">
    <property type="entry name" value="SET domain"/>
    <property type="match status" value="1"/>
</dbReference>
<gene>
    <name evidence="5" type="ORF">C8A01DRAFT_39644</name>
</gene>
<evidence type="ECO:0000313" key="5">
    <source>
        <dbReference type="EMBL" id="KAK4033875.1"/>
    </source>
</evidence>
<accession>A0AAN6PAL7</accession>
<name>A0AAN6PAL7_9PEZI</name>
<dbReference type="InterPro" id="IPR046341">
    <property type="entry name" value="SET_dom_sf"/>
</dbReference>
<reference evidence="6" key="1">
    <citation type="journal article" date="2023" name="Mol. Phylogenet. Evol.">
        <title>Genome-scale phylogeny and comparative genomics of the fungal order Sordariales.</title>
        <authorList>
            <person name="Hensen N."/>
            <person name="Bonometti L."/>
            <person name="Westerberg I."/>
            <person name="Brannstrom I.O."/>
            <person name="Guillou S."/>
            <person name="Cros-Aarteil S."/>
            <person name="Calhoun S."/>
            <person name="Haridas S."/>
            <person name="Kuo A."/>
            <person name="Mondo S."/>
            <person name="Pangilinan J."/>
            <person name="Riley R."/>
            <person name="LaButti K."/>
            <person name="Andreopoulos B."/>
            <person name="Lipzen A."/>
            <person name="Chen C."/>
            <person name="Yan M."/>
            <person name="Daum C."/>
            <person name="Ng V."/>
            <person name="Clum A."/>
            <person name="Steindorff A."/>
            <person name="Ohm R.A."/>
            <person name="Martin F."/>
            <person name="Silar P."/>
            <person name="Natvig D.O."/>
            <person name="Lalanne C."/>
            <person name="Gautier V."/>
            <person name="Ament-Velasquez S.L."/>
            <person name="Kruys A."/>
            <person name="Hutchinson M.I."/>
            <person name="Powell A.J."/>
            <person name="Barry K."/>
            <person name="Miller A.N."/>
            <person name="Grigoriev I.V."/>
            <person name="Debuchy R."/>
            <person name="Gladieux P."/>
            <person name="Hiltunen Thoren M."/>
            <person name="Johannesson H."/>
        </authorList>
    </citation>
    <scope>NUCLEOTIDE SEQUENCE [LARGE SCALE GENOMIC DNA]</scope>
    <source>
        <strain evidence="6">CBS 284.82</strain>
    </source>
</reference>
<feature type="compositionally biased region" description="Polar residues" evidence="3">
    <location>
        <begin position="172"/>
        <end position="185"/>
    </location>
</feature>
<organism evidence="5 6">
    <name type="scientific">Parachaetomium inaequale</name>
    <dbReference type="NCBI Taxonomy" id="2588326"/>
    <lineage>
        <taxon>Eukaryota</taxon>
        <taxon>Fungi</taxon>
        <taxon>Dikarya</taxon>
        <taxon>Ascomycota</taxon>
        <taxon>Pezizomycotina</taxon>
        <taxon>Sordariomycetes</taxon>
        <taxon>Sordariomycetidae</taxon>
        <taxon>Sordariales</taxon>
        <taxon>Chaetomiaceae</taxon>
        <taxon>Parachaetomium</taxon>
    </lineage>
</organism>
<sequence>MAPIKPHWVQPSHPDVQEVIVNEAAFTTKSVSKTVLPPFGLFAKLEFPPCTVAPEATYATVQMGRDRHFDLNSDLLYINHSCEPSLIFDTASMNVIAGPKGLQPGDELTFFYPSTEWYMAQPFACLCGTPTCRGRIAGARDMTASQLAGLWLNGHIRELLEEREAAGPKKQATVNGNGTLSTKAASANGGNGTTNGTTNGHHAAQSASAAHAPAGAQRRGPTSRELSGEMGGDTSVPV</sequence>
<comment type="caution">
    <text evidence="5">The sequence shown here is derived from an EMBL/GenBank/DDBJ whole genome shotgun (WGS) entry which is preliminary data.</text>
</comment>
<keyword evidence="1" id="KW-0489">Methyltransferase</keyword>
<protein>
    <recommendedName>
        <fullName evidence="4">Post-SET domain-containing protein</fullName>
    </recommendedName>
</protein>
<feature type="region of interest" description="Disordered" evidence="3">
    <location>
        <begin position="164"/>
        <end position="238"/>
    </location>
</feature>
<feature type="compositionally biased region" description="Low complexity" evidence="3">
    <location>
        <begin position="194"/>
        <end position="220"/>
    </location>
</feature>
<dbReference type="SUPFAM" id="SSF82199">
    <property type="entry name" value="SET domain"/>
    <property type="match status" value="1"/>
</dbReference>
<evidence type="ECO:0000256" key="1">
    <source>
        <dbReference type="ARBA" id="ARBA00022603"/>
    </source>
</evidence>
<evidence type="ECO:0000256" key="3">
    <source>
        <dbReference type="SAM" id="MobiDB-lite"/>
    </source>
</evidence>
<dbReference type="PANTHER" id="PTHR12350">
    <property type="entry name" value="HISTONE-LYSINE N-METHYLTRANSFERASE-RELATED"/>
    <property type="match status" value="1"/>
</dbReference>
<dbReference type="AlphaFoldDB" id="A0AAN6PAL7"/>
<dbReference type="PANTHER" id="PTHR12350:SF19">
    <property type="entry name" value="SET DOMAIN-CONTAINING PROTEIN"/>
    <property type="match status" value="1"/>
</dbReference>
<keyword evidence="2" id="KW-0808">Transferase</keyword>
<dbReference type="GO" id="GO:0008168">
    <property type="term" value="F:methyltransferase activity"/>
    <property type="evidence" value="ECO:0007669"/>
    <property type="project" value="UniProtKB-KW"/>
</dbReference>
<dbReference type="Proteomes" id="UP001303115">
    <property type="component" value="Unassembled WGS sequence"/>
</dbReference>
<evidence type="ECO:0000313" key="6">
    <source>
        <dbReference type="Proteomes" id="UP001303115"/>
    </source>
</evidence>
<dbReference type="GO" id="GO:0032259">
    <property type="term" value="P:methylation"/>
    <property type="evidence" value="ECO:0007669"/>
    <property type="project" value="UniProtKB-KW"/>
</dbReference>
<evidence type="ECO:0000259" key="4">
    <source>
        <dbReference type="PROSITE" id="PS50868"/>
    </source>
</evidence>
<dbReference type="PROSITE" id="PS50868">
    <property type="entry name" value="POST_SET"/>
    <property type="match status" value="1"/>
</dbReference>
<proteinExistence type="predicted"/>
<keyword evidence="6" id="KW-1185">Reference proteome</keyword>
<dbReference type="InterPro" id="IPR053201">
    <property type="entry name" value="Flavunoidine_N-MTase"/>
</dbReference>